<evidence type="ECO:0000313" key="9">
    <source>
        <dbReference type="EMBL" id="TCT12430.1"/>
    </source>
</evidence>
<evidence type="ECO:0000256" key="2">
    <source>
        <dbReference type="ARBA" id="ARBA00022692"/>
    </source>
</evidence>
<sequence>MDRSWTAAIDAYCERTDASFWSEPVNAVTNAAFLIAAALAFHAWRRQSRSDRPALTLILVLTAIGLGSFLFHTFANRWSMLADVIPITIFIYVYFFFAMRRFFGLNPLFALVLTIGFFAVSAAIGAMLPPGFLNGSGGYLPALGAILVVGAILIPRDRESARRLIAAGSVFAVSLGARSIDMAACGSFPLGTHFLWHVLNAVVLYILIIALMRRFGENAAAG</sequence>
<proteinExistence type="predicted"/>
<comment type="subcellular location">
    <subcellularLocation>
        <location evidence="1">Membrane</location>
        <topology evidence="1">Multi-pass membrane protein</topology>
    </subcellularLocation>
</comment>
<keyword evidence="5 8" id="KW-0472">Membrane</keyword>
<organism evidence="9 10">
    <name type="scientific">Tepidamorphus gemmatus</name>
    <dbReference type="NCBI Taxonomy" id="747076"/>
    <lineage>
        <taxon>Bacteria</taxon>
        <taxon>Pseudomonadati</taxon>
        <taxon>Pseudomonadota</taxon>
        <taxon>Alphaproteobacteria</taxon>
        <taxon>Hyphomicrobiales</taxon>
        <taxon>Tepidamorphaceae</taxon>
        <taxon>Tepidamorphus</taxon>
    </lineage>
</organism>
<feature type="transmembrane region" description="Helical" evidence="8">
    <location>
        <begin position="109"/>
        <end position="132"/>
    </location>
</feature>
<dbReference type="GO" id="GO:0006672">
    <property type="term" value="P:ceramide metabolic process"/>
    <property type="evidence" value="ECO:0007669"/>
    <property type="project" value="InterPro"/>
</dbReference>
<evidence type="ECO:0000256" key="4">
    <source>
        <dbReference type="ARBA" id="ARBA00022989"/>
    </source>
</evidence>
<feature type="transmembrane region" description="Helical" evidence="8">
    <location>
        <begin position="25"/>
        <end position="42"/>
    </location>
</feature>
<feature type="transmembrane region" description="Helical" evidence="8">
    <location>
        <begin position="164"/>
        <end position="182"/>
    </location>
</feature>
<keyword evidence="3" id="KW-0378">Hydrolase</keyword>
<evidence type="ECO:0000256" key="1">
    <source>
        <dbReference type="ARBA" id="ARBA00004141"/>
    </source>
</evidence>
<reference evidence="9 10" key="1">
    <citation type="submission" date="2019-03" db="EMBL/GenBank/DDBJ databases">
        <title>Genomic Encyclopedia of Type Strains, Phase IV (KMG-IV): sequencing the most valuable type-strain genomes for metagenomic binning, comparative biology and taxonomic classification.</title>
        <authorList>
            <person name="Goeker M."/>
        </authorList>
    </citation>
    <scope>NUCLEOTIDE SEQUENCE [LARGE SCALE GENOMIC DNA]</scope>
    <source>
        <strain evidence="9 10">DSM 19345</strain>
    </source>
</reference>
<feature type="binding site" evidence="6">
    <location>
        <position position="23"/>
    </location>
    <ligand>
        <name>Ca(2+)</name>
        <dbReference type="ChEBI" id="CHEBI:29108"/>
    </ligand>
</feature>
<keyword evidence="6" id="KW-0106">Calcium</keyword>
<dbReference type="Pfam" id="PF05875">
    <property type="entry name" value="Ceramidase"/>
    <property type="match status" value="1"/>
</dbReference>
<dbReference type="Proteomes" id="UP000295678">
    <property type="component" value="Unassembled WGS sequence"/>
</dbReference>
<keyword evidence="10" id="KW-1185">Reference proteome</keyword>
<dbReference type="AlphaFoldDB" id="A0A4R3MKR2"/>
<protein>
    <submittedName>
        <fullName evidence="9">Ceramidase</fullName>
    </submittedName>
</protein>
<keyword evidence="7" id="KW-0862">Zinc</keyword>
<keyword evidence="2 8" id="KW-0812">Transmembrane</keyword>
<evidence type="ECO:0000256" key="5">
    <source>
        <dbReference type="ARBA" id="ARBA00023136"/>
    </source>
</evidence>
<feature type="binding site" evidence="7">
    <location>
        <position position="72"/>
    </location>
    <ligand>
        <name>Zn(2+)</name>
        <dbReference type="ChEBI" id="CHEBI:29105"/>
        <note>catalytic</note>
    </ligand>
</feature>
<accession>A0A4R3MKR2</accession>
<evidence type="ECO:0000256" key="3">
    <source>
        <dbReference type="ARBA" id="ARBA00022801"/>
    </source>
</evidence>
<evidence type="ECO:0000256" key="6">
    <source>
        <dbReference type="PIRSR" id="PIRSR608901-1"/>
    </source>
</evidence>
<feature type="transmembrane region" description="Helical" evidence="8">
    <location>
        <begin position="138"/>
        <end position="155"/>
    </location>
</feature>
<comment type="caution">
    <text evidence="9">The sequence shown here is derived from an EMBL/GenBank/DDBJ whole genome shotgun (WGS) entry which is preliminary data.</text>
</comment>
<evidence type="ECO:0000313" key="10">
    <source>
        <dbReference type="Proteomes" id="UP000295678"/>
    </source>
</evidence>
<dbReference type="GO" id="GO:0046872">
    <property type="term" value="F:metal ion binding"/>
    <property type="evidence" value="ECO:0007669"/>
    <property type="project" value="UniProtKB-KW"/>
</dbReference>
<dbReference type="GO" id="GO:0016811">
    <property type="term" value="F:hydrolase activity, acting on carbon-nitrogen (but not peptide) bonds, in linear amides"/>
    <property type="evidence" value="ECO:0007669"/>
    <property type="project" value="InterPro"/>
</dbReference>
<keyword evidence="6" id="KW-0479">Metal-binding</keyword>
<feature type="transmembrane region" description="Helical" evidence="8">
    <location>
        <begin position="54"/>
        <end position="72"/>
    </location>
</feature>
<name>A0A4R3MKR2_9HYPH</name>
<feature type="transmembrane region" description="Helical" evidence="8">
    <location>
        <begin position="78"/>
        <end position="97"/>
    </location>
</feature>
<dbReference type="GO" id="GO:0016020">
    <property type="term" value="C:membrane"/>
    <property type="evidence" value="ECO:0007669"/>
    <property type="project" value="UniProtKB-SubCell"/>
</dbReference>
<feature type="transmembrane region" description="Helical" evidence="8">
    <location>
        <begin position="194"/>
        <end position="212"/>
    </location>
</feature>
<dbReference type="OrthoDB" id="277121at2"/>
<gene>
    <name evidence="9" type="ORF">EDC22_102115</name>
</gene>
<keyword evidence="4 8" id="KW-1133">Transmembrane helix</keyword>
<evidence type="ECO:0000256" key="7">
    <source>
        <dbReference type="PIRSR" id="PIRSR608901-2"/>
    </source>
</evidence>
<comment type="cofactor">
    <cofactor evidence="7">
        <name>Zn(2+)</name>
        <dbReference type="ChEBI" id="CHEBI:29105"/>
    </cofactor>
</comment>
<feature type="binding site" evidence="7">
    <location>
        <position position="193"/>
    </location>
    <ligand>
        <name>Zn(2+)</name>
        <dbReference type="ChEBI" id="CHEBI:29105"/>
        <note>catalytic</note>
    </ligand>
</feature>
<dbReference type="InterPro" id="IPR008901">
    <property type="entry name" value="ACER"/>
</dbReference>
<dbReference type="EMBL" id="SMAK01000002">
    <property type="protein sequence ID" value="TCT12430.1"/>
    <property type="molecule type" value="Genomic_DNA"/>
</dbReference>
<evidence type="ECO:0000256" key="8">
    <source>
        <dbReference type="SAM" id="Phobius"/>
    </source>
</evidence>
<feature type="binding site" evidence="7">
    <location>
        <position position="197"/>
    </location>
    <ligand>
        <name>Zn(2+)</name>
        <dbReference type="ChEBI" id="CHEBI:29105"/>
        <note>catalytic</note>
    </ligand>
</feature>
<dbReference type="RefSeq" id="WP_132805220.1">
    <property type="nucleotide sequence ID" value="NZ_SMAK01000002.1"/>
</dbReference>